<gene>
    <name evidence="2" type="ORF">PSTT_09209</name>
</gene>
<feature type="region of interest" description="Disordered" evidence="1">
    <location>
        <begin position="84"/>
        <end position="107"/>
    </location>
</feature>
<reference evidence="2" key="1">
    <citation type="submission" date="2017-12" db="EMBL/GenBank/DDBJ databases">
        <title>Gene loss provides genomic basis for host adaptation in cereal stripe rust fungi.</title>
        <authorList>
            <person name="Xia C."/>
        </authorList>
    </citation>
    <scope>NUCLEOTIDE SEQUENCE [LARGE SCALE GENOMIC DNA]</scope>
    <source>
        <strain evidence="2">93-210</strain>
    </source>
</reference>
<comment type="caution">
    <text evidence="2">The sequence shown here is derived from an EMBL/GenBank/DDBJ whole genome shotgun (WGS) entry which is preliminary data.</text>
</comment>
<accession>A0A2S4V9F0</accession>
<name>A0A2S4V9F0_9BASI</name>
<feature type="compositionally biased region" description="Polar residues" evidence="1">
    <location>
        <begin position="96"/>
        <end position="107"/>
    </location>
</feature>
<dbReference type="VEuPathDB" id="FungiDB:PSTT_09209"/>
<evidence type="ECO:0000313" key="3">
    <source>
        <dbReference type="Proteomes" id="UP000239156"/>
    </source>
</evidence>
<evidence type="ECO:0000313" key="2">
    <source>
        <dbReference type="EMBL" id="POW06118.1"/>
    </source>
</evidence>
<evidence type="ECO:0000256" key="1">
    <source>
        <dbReference type="SAM" id="MobiDB-lite"/>
    </source>
</evidence>
<dbReference type="EMBL" id="PKSL01000090">
    <property type="protein sequence ID" value="POW06118.1"/>
    <property type="molecule type" value="Genomic_DNA"/>
</dbReference>
<dbReference type="Proteomes" id="UP000239156">
    <property type="component" value="Unassembled WGS sequence"/>
</dbReference>
<feature type="non-terminal residue" evidence="2">
    <location>
        <position position="1"/>
    </location>
</feature>
<proteinExistence type="predicted"/>
<dbReference type="AlphaFoldDB" id="A0A2S4V9F0"/>
<organism evidence="2 3">
    <name type="scientific">Puccinia striiformis</name>
    <dbReference type="NCBI Taxonomy" id="27350"/>
    <lineage>
        <taxon>Eukaryota</taxon>
        <taxon>Fungi</taxon>
        <taxon>Dikarya</taxon>
        <taxon>Basidiomycota</taxon>
        <taxon>Pucciniomycotina</taxon>
        <taxon>Pucciniomycetes</taxon>
        <taxon>Pucciniales</taxon>
        <taxon>Pucciniaceae</taxon>
        <taxon>Puccinia</taxon>
    </lineage>
</organism>
<feature type="non-terminal residue" evidence="2">
    <location>
        <position position="107"/>
    </location>
</feature>
<sequence>AILHLCCQFICFTFTTRIIYEITTIKTTINNINNKSIVSLFTFLKPIIYKHQLPPICNPTSAAILPSSSSSADPAVFRPKLNDHHLPANIRAGSTDLETNNSSNKFS</sequence>
<protein>
    <submittedName>
        <fullName evidence="2">Uncharacterized protein</fullName>
    </submittedName>
</protein>
<keyword evidence="3" id="KW-1185">Reference proteome</keyword>